<evidence type="ECO:0000313" key="1">
    <source>
        <dbReference type="EMBL" id="PKU39831.1"/>
    </source>
</evidence>
<accession>A0A2I0U1B1</accession>
<reference evidence="2" key="2">
    <citation type="submission" date="2017-12" db="EMBL/GenBank/DDBJ databases">
        <title>Genome sequence of the Bar-tailed Godwit (Limosa lapponica baueri).</title>
        <authorList>
            <person name="Lima N.C.B."/>
            <person name="Parody-Merino A.M."/>
            <person name="Battley P.F."/>
            <person name="Fidler A.E."/>
            <person name="Prosdocimi F."/>
        </authorList>
    </citation>
    <scope>NUCLEOTIDE SEQUENCE [LARGE SCALE GENOMIC DNA]</scope>
</reference>
<sequence>MNTGLEDLSYEDTLRELGLFGLEKRRLQEDLIAAFQYLERAYRKDEGLFIREYSDKTRVFNLASYKILYLNKATVLDTIETLVPEDEYFFHDLEENTH</sequence>
<protein>
    <submittedName>
        <fullName evidence="1">Uncharacterized protein</fullName>
    </submittedName>
</protein>
<dbReference type="Proteomes" id="UP000233556">
    <property type="component" value="Unassembled WGS sequence"/>
</dbReference>
<reference evidence="2" key="1">
    <citation type="submission" date="2017-11" db="EMBL/GenBank/DDBJ databases">
        <authorList>
            <person name="Lima N.C."/>
            <person name="Parody-Merino A.M."/>
            <person name="Battley P.F."/>
            <person name="Fidler A.E."/>
            <person name="Prosdocimi F."/>
        </authorList>
    </citation>
    <scope>NUCLEOTIDE SEQUENCE [LARGE SCALE GENOMIC DNA]</scope>
</reference>
<organism evidence="1 2">
    <name type="scientific">Limosa lapponica baueri</name>
    <dbReference type="NCBI Taxonomy" id="1758121"/>
    <lineage>
        <taxon>Eukaryota</taxon>
        <taxon>Metazoa</taxon>
        <taxon>Chordata</taxon>
        <taxon>Craniata</taxon>
        <taxon>Vertebrata</taxon>
        <taxon>Euteleostomi</taxon>
        <taxon>Archelosauria</taxon>
        <taxon>Archosauria</taxon>
        <taxon>Dinosauria</taxon>
        <taxon>Saurischia</taxon>
        <taxon>Theropoda</taxon>
        <taxon>Coelurosauria</taxon>
        <taxon>Aves</taxon>
        <taxon>Neognathae</taxon>
        <taxon>Neoaves</taxon>
        <taxon>Charadriiformes</taxon>
        <taxon>Scolopacidae</taxon>
        <taxon>Limosa</taxon>
    </lineage>
</organism>
<proteinExistence type="predicted"/>
<dbReference type="AlphaFoldDB" id="A0A2I0U1B1"/>
<evidence type="ECO:0000313" key="2">
    <source>
        <dbReference type="Proteomes" id="UP000233556"/>
    </source>
</evidence>
<dbReference type="OrthoDB" id="6239463at2759"/>
<gene>
    <name evidence="1" type="ORF">llap_9868</name>
</gene>
<keyword evidence="2" id="KW-1185">Reference proteome</keyword>
<name>A0A2I0U1B1_LIMLA</name>
<dbReference type="EMBL" id="KZ506399">
    <property type="protein sequence ID" value="PKU39831.1"/>
    <property type="molecule type" value="Genomic_DNA"/>
</dbReference>